<evidence type="ECO:0000256" key="5">
    <source>
        <dbReference type="ARBA" id="ARBA00023295"/>
    </source>
</evidence>
<comment type="catalytic activity">
    <reaction evidence="1">
        <text>Hydrolysis of terminal non-reducing N-acetyl-D-hexosamine residues in N-acetyl-beta-D-hexosaminides.</text>
        <dbReference type="EC" id="3.2.1.52"/>
    </reaction>
</comment>
<dbReference type="PANTHER" id="PTHR30480">
    <property type="entry name" value="BETA-HEXOSAMINIDASE-RELATED"/>
    <property type="match status" value="1"/>
</dbReference>
<dbReference type="Gene3D" id="3.20.20.300">
    <property type="entry name" value="Glycoside hydrolase, family 3, N-terminal domain"/>
    <property type="match status" value="1"/>
</dbReference>
<dbReference type="GO" id="GO:0005975">
    <property type="term" value="P:carbohydrate metabolic process"/>
    <property type="evidence" value="ECO:0007669"/>
    <property type="project" value="InterPro"/>
</dbReference>
<dbReference type="NCBIfam" id="NF003740">
    <property type="entry name" value="PRK05337.1"/>
    <property type="match status" value="1"/>
</dbReference>
<gene>
    <name evidence="7" type="ORF">DRV84_05675</name>
</gene>
<evidence type="ECO:0000256" key="2">
    <source>
        <dbReference type="ARBA" id="ARBA00005336"/>
    </source>
</evidence>
<proteinExistence type="inferred from homology"/>
<sequence>MSAPAAAILGCAGPRLTERERRFFREADPWGFILFARNCESAGQITALVAELRAAVGRDAPVLIDQEGGRVARLPRDAGRAWAPPLEAVARAGDRAAEMLRLRARIIAHELAALGIDVNCAPLADIATPTTHPVLRDRCYGATPGAVAARARAVAEGLLAGGVLPVLKHIPGHGRATADSHRALPRVGAAAADLRLTDFAPFAALADLPLGMTAHVVYTALDDRPVTISPAMIRLIRDELGFAGLLMTDDISMQALSGGGAARAAAARAAGCDVVLHCNGDAEEMAAVVAAAGSLTSAAAARAAAALARRGAGEAVDIAALQAKHDALLSVTGHD</sequence>
<dbReference type="GO" id="GO:0004563">
    <property type="term" value="F:beta-N-acetylhexosaminidase activity"/>
    <property type="evidence" value="ECO:0007669"/>
    <property type="project" value="UniProtKB-EC"/>
</dbReference>
<dbReference type="InterPro" id="IPR001764">
    <property type="entry name" value="Glyco_hydro_3_N"/>
</dbReference>
<evidence type="ECO:0000313" key="7">
    <source>
        <dbReference type="EMBL" id="REC58069.1"/>
    </source>
</evidence>
<keyword evidence="5 7" id="KW-0326">Glycosidase</keyword>
<comment type="similarity">
    <text evidence="2">Belongs to the glycosyl hydrolase 3 family.</text>
</comment>
<feature type="domain" description="Glycoside hydrolase family 3 N-terminal" evidence="6">
    <location>
        <begin position="31"/>
        <end position="299"/>
    </location>
</feature>
<dbReference type="RefSeq" id="WP_115978907.1">
    <property type="nucleotide sequence ID" value="NZ_QOHR01000004.1"/>
</dbReference>
<evidence type="ECO:0000313" key="8">
    <source>
        <dbReference type="Proteomes" id="UP000257131"/>
    </source>
</evidence>
<dbReference type="GO" id="GO:0009254">
    <property type="term" value="P:peptidoglycan turnover"/>
    <property type="evidence" value="ECO:0007669"/>
    <property type="project" value="TreeGrafter"/>
</dbReference>
<protein>
    <recommendedName>
        <fullName evidence="3">beta-N-acetylhexosaminidase</fullName>
        <ecNumber evidence="3">3.2.1.52</ecNumber>
    </recommendedName>
</protein>
<dbReference type="InterPro" id="IPR017853">
    <property type="entry name" value="GH"/>
</dbReference>
<comment type="caution">
    <text evidence="7">The sequence shown here is derived from an EMBL/GenBank/DDBJ whole genome shotgun (WGS) entry which is preliminary data.</text>
</comment>
<dbReference type="Proteomes" id="UP000257131">
    <property type="component" value="Unassembled WGS sequence"/>
</dbReference>
<dbReference type="EMBL" id="QOHR01000004">
    <property type="protein sequence ID" value="REC58069.1"/>
    <property type="molecule type" value="Genomic_DNA"/>
</dbReference>
<name>A0A3D9BX53_9RHOB</name>
<organism evidence="7 8">
    <name type="scientific">Rhodosalinus sediminis</name>
    <dbReference type="NCBI Taxonomy" id="1940533"/>
    <lineage>
        <taxon>Bacteria</taxon>
        <taxon>Pseudomonadati</taxon>
        <taxon>Pseudomonadota</taxon>
        <taxon>Alphaproteobacteria</taxon>
        <taxon>Rhodobacterales</taxon>
        <taxon>Paracoccaceae</taxon>
        <taxon>Rhodosalinus</taxon>
    </lineage>
</organism>
<dbReference type="OrthoDB" id="9786661at2"/>
<reference evidence="7 8" key="1">
    <citation type="journal article" date="2017" name="Int. J. Syst. Evol. Microbiol.">
        <title>Rhodosalinus sediminis gen. nov., sp. nov., isolated from marine saltern.</title>
        <authorList>
            <person name="Guo L.Y."/>
            <person name="Ling S.K."/>
            <person name="Li C.M."/>
            <person name="Chen G.J."/>
            <person name="Du Z.J."/>
        </authorList>
    </citation>
    <scope>NUCLEOTIDE SEQUENCE [LARGE SCALE GENOMIC DNA]</scope>
    <source>
        <strain evidence="7 8">WDN1C137</strain>
    </source>
</reference>
<dbReference type="InterPro" id="IPR036962">
    <property type="entry name" value="Glyco_hydro_3_N_sf"/>
</dbReference>
<evidence type="ECO:0000256" key="3">
    <source>
        <dbReference type="ARBA" id="ARBA00012663"/>
    </source>
</evidence>
<evidence type="ECO:0000256" key="1">
    <source>
        <dbReference type="ARBA" id="ARBA00001231"/>
    </source>
</evidence>
<keyword evidence="8" id="KW-1185">Reference proteome</keyword>
<evidence type="ECO:0000256" key="4">
    <source>
        <dbReference type="ARBA" id="ARBA00022801"/>
    </source>
</evidence>
<keyword evidence="4 7" id="KW-0378">Hydrolase</keyword>
<dbReference type="EC" id="3.2.1.52" evidence="3"/>
<evidence type="ECO:0000259" key="6">
    <source>
        <dbReference type="Pfam" id="PF00933"/>
    </source>
</evidence>
<dbReference type="InterPro" id="IPR050226">
    <property type="entry name" value="NagZ_Beta-hexosaminidase"/>
</dbReference>
<dbReference type="Pfam" id="PF00933">
    <property type="entry name" value="Glyco_hydro_3"/>
    <property type="match status" value="1"/>
</dbReference>
<accession>A0A3D9BX53</accession>
<dbReference type="InterPro" id="IPR019800">
    <property type="entry name" value="Glyco_hydro_3_AS"/>
</dbReference>
<dbReference type="AlphaFoldDB" id="A0A3D9BX53"/>
<dbReference type="SUPFAM" id="SSF51445">
    <property type="entry name" value="(Trans)glycosidases"/>
    <property type="match status" value="1"/>
</dbReference>
<dbReference type="PANTHER" id="PTHR30480:SF13">
    <property type="entry name" value="BETA-HEXOSAMINIDASE"/>
    <property type="match status" value="1"/>
</dbReference>
<dbReference type="PROSITE" id="PS00775">
    <property type="entry name" value="GLYCOSYL_HYDROL_F3"/>
    <property type="match status" value="1"/>
</dbReference>